<proteinExistence type="predicted"/>
<feature type="transmembrane region" description="Helical" evidence="1">
    <location>
        <begin position="93"/>
        <end position="112"/>
    </location>
</feature>
<accession>A0A8H7CZ33</accession>
<sequence length="594" mass="66208">MLKSPPSVLERFLFSPRLRIYNLRVLFLVTITLIGATVISTPRPGSALQSGTASVYNEESALVIRLVSCIFILLHHILRLFRKRLNAACDCCLNLLEICAAAYLAGFSYYIWRYVSPGFNVTLIAHPIQLITLILSLIWSTATLMTTPQKIMLQRFDFLGGCKKSESYTIARILVNRSVRGEYPAIAIVRGLALTALCFLFPVIALYNVIVSPLEAKVFIRQIQPVIGGPELQVEPFLDRELLLVVWGHSGMVLVDARICESVDKQQLMISGNALHPNGVAVPSEGGPEFWRCGFILDANFNFNFSAVDSTIYVQIGQGHENQTDNIDDLVQYTDPIALFPGGRLAATLTWTQYQVISPGLPSLMGSFAPLRTFLIAELHSIQPDSLYNNVSNVSYTDSTLTVVQTRPDPVKFIQEYTESSALDGFATVGGLWTFVNGAFVLFFGANVLYFLFGTRPLSALGIVHIFQRRRLVQQWHEDFPALRTEGGRPGSERAGIVAFLRERLVDLESDEEADERDLEAQNQFTHTGCDELGNTGRSKDELVENQMADNMSVHGIINGNDIWIRSQHISDDGYRSDEISLIDRDTMSEKGRN</sequence>
<dbReference type="EMBL" id="JACAZI010000007">
    <property type="protein sequence ID" value="KAF7355884.1"/>
    <property type="molecule type" value="Genomic_DNA"/>
</dbReference>
<keyword evidence="1" id="KW-1133">Transmembrane helix</keyword>
<gene>
    <name evidence="2" type="ORF">MVEN_00917100</name>
</gene>
<evidence type="ECO:0000256" key="1">
    <source>
        <dbReference type="SAM" id="Phobius"/>
    </source>
</evidence>
<keyword evidence="1" id="KW-0472">Membrane</keyword>
<reference evidence="2" key="1">
    <citation type="submission" date="2020-05" db="EMBL/GenBank/DDBJ databases">
        <title>Mycena genomes resolve the evolution of fungal bioluminescence.</title>
        <authorList>
            <person name="Tsai I.J."/>
        </authorList>
    </citation>
    <scope>NUCLEOTIDE SEQUENCE</scope>
    <source>
        <strain evidence="2">CCC161011</strain>
    </source>
</reference>
<feature type="transmembrane region" description="Helical" evidence="1">
    <location>
        <begin position="124"/>
        <end position="145"/>
    </location>
</feature>
<evidence type="ECO:0000313" key="2">
    <source>
        <dbReference type="EMBL" id="KAF7355884.1"/>
    </source>
</evidence>
<organism evidence="2 3">
    <name type="scientific">Mycena venus</name>
    <dbReference type="NCBI Taxonomy" id="2733690"/>
    <lineage>
        <taxon>Eukaryota</taxon>
        <taxon>Fungi</taxon>
        <taxon>Dikarya</taxon>
        <taxon>Basidiomycota</taxon>
        <taxon>Agaricomycotina</taxon>
        <taxon>Agaricomycetes</taxon>
        <taxon>Agaricomycetidae</taxon>
        <taxon>Agaricales</taxon>
        <taxon>Marasmiineae</taxon>
        <taxon>Mycenaceae</taxon>
        <taxon>Mycena</taxon>
    </lineage>
</organism>
<evidence type="ECO:0000313" key="3">
    <source>
        <dbReference type="Proteomes" id="UP000620124"/>
    </source>
</evidence>
<protein>
    <submittedName>
        <fullName evidence="2">Short-chain dehydrogenase/reductase family protein</fullName>
    </submittedName>
</protein>
<feature type="transmembrane region" description="Helical" evidence="1">
    <location>
        <begin position="187"/>
        <end position="210"/>
    </location>
</feature>
<feature type="transmembrane region" description="Helical" evidence="1">
    <location>
        <begin position="21"/>
        <end position="42"/>
    </location>
</feature>
<dbReference type="OrthoDB" id="3227921at2759"/>
<name>A0A8H7CZ33_9AGAR</name>
<feature type="transmembrane region" description="Helical" evidence="1">
    <location>
        <begin position="62"/>
        <end position="81"/>
    </location>
</feature>
<dbReference type="Proteomes" id="UP000620124">
    <property type="component" value="Unassembled WGS sequence"/>
</dbReference>
<comment type="caution">
    <text evidence="2">The sequence shown here is derived from an EMBL/GenBank/DDBJ whole genome shotgun (WGS) entry which is preliminary data.</text>
</comment>
<feature type="transmembrane region" description="Helical" evidence="1">
    <location>
        <begin position="432"/>
        <end position="453"/>
    </location>
</feature>
<keyword evidence="1" id="KW-0812">Transmembrane</keyword>
<dbReference type="AlphaFoldDB" id="A0A8H7CZ33"/>
<keyword evidence="3" id="KW-1185">Reference proteome</keyword>